<name>A0AAW4PVS3_9EURY</name>
<accession>A0AAW4PVS3</accession>
<dbReference type="Gene3D" id="1.10.150.20">
    <property type="entry name" value="5' to 3' exonuclease, C-terminal subdomain"/>
    <property type="match status" value="1"/>
</dbReference>
<dbReference type="AlphaFoldDB" id="A0AAW4PVS3"/>
<gene>
    <name evidence="1" type="ORF">EGH21_19815</name>
</gene>
<dbReference type="SUPFAM" id="SSF47781">
    <property type="entry name" value="RuvA domain 2-like"/>
    <property type="match status" value="1"/>
</dbReference>
<dbReference type="Proteomes" id="UP001430377">
    <property type="component" value="Unassembled WGS sequence"/>
</dbReference>
<dbReference type="InterPro" id="IPR010994">
    <property type="entry name" value="RuvA_2-like"/>
</dbReference>
<sequence>MVTTLSNDLFHNFPAKFDSVADLHVANTDDLQRVDSIGNKTAEKLQHER</sequence>
<evidence type="ECO:0000313" key="1">
    <source>
        <dbReference type="EMBL" id="MBX0325277.1"/>
    </source>
</evidence>
<proteinExistence type="predicted"/>
<comment type="caution">
    <text evidence="1">The sequence shown here is derived from an EMBL/GenBank/DDBJ whole genome shotgun (WGS) entry which is preliminary data.</text>
</comment>
<protein>
    <submittedName>
        <fullName evidence="1">Helix-hairpin-helix domain-containing protein</fullName>
    </submittedName>
</protein>
<keyword evidence="2" id="KW-1185">Reference proteome</keyword>
<evidence type="ECO:0000313" key="2">
    <source>
        <dbReference type="Proteomes" id="UP001430377"/>
    </source>
</evidence>
<dbReference type="RefSeq" id="WP_220620142.1">
    <property type="nucleotide sequence ID" value="NZ_RKLR01000012.1"/>
</dbReference>
<reference evidence="1 2" key="1">
    <citation type="submission" date="2021-06" db="EMBL/GenBank/DDBJ databases">
        <title>Halomicroarcula sp. a new haloarchaeum isolated from saline soil.</title>
        <authorList>
            <person name="Duran-Viseras A."/>
            <person name="Sanchez-Porro C."/>
            <person name="Ventosa A."/>
        </authorList>
    </citation>
    <scope>NUCLEOTIDE SEQUENCE [LARGE SCALE GENOMIC DNA]</scope>
    <source>
        <strain evidence="1 2">F13</strain>
    </source>
</reference>
<organism evidence="1 2">
    <name type="scientific">Haloarcula rubra</name>
    <dbReference type="NCBI Taxonomy" id="2487747"/>
    <lineage>
        <taxon>Archaea</taxon>
        <taxon>Methanobacteriati</taxon>
        <taxon>Methanobacteriota</taxon>
        <taxon>Stenosarchaea group</taxon>
        <taxon>Halobacteria</taxon>
        <taxon>Halobacteriales</taxon>
        <taxon>Haloarculaceae</taxon>
        <taxon>Haloarcula</taxon>
    </lineage>
</organism>
<dbReference type="EMBL" id="RKLR01000012">
    <property type="protein sequence ID" value="MBX0325277.1"/>
    <property type="molecule type" value="Genomic_DNA"/>
</dbReference>